<keyword evidence="2" id="KW-0949">S-adenosyl-L-methionine</keyword>
<evidence type="ECO:0000256" key="4">
    <source>
        <dbReference type="ARBA" id="ARBA00023004"/>
    </source>
</evidence>
<organism evidence="7 8">
    <name type="scientific">Duncaniella muris</name>
    <dbReference type="NCBI Taxonomy" id="2094150"/>
    <lineage>
        <taxon>Bacteria</taxon>
        <taxon>Pseudomonadati</taxon>
        <taxon>Bacteroidota</taxon>
        <taxon>Bacteroidia</taxon>
        <taxon>Bacteroidales</taxon>
        <taxon>Muribaculaceae</taxon>
        <taxon>Duncaniella</taxon>
    </lineage>
</organism>
<evidence type="ECO:0000256" key="3">
    <source>
        <dbReference type="ARBA" id="ARBA00022723"/>
    </source>
</evidence>
<evidence type="ECO:0000259" key="6">
    <source>
        <dbReference type="Pfam" id="PF04055"/>
    </source>
</evidence>
<dbReference type="GeneID" id="82527396"/>
<feature type="domain" description="Radical SAM core" evidence="6">
    <location>
        <begin position="16"/>
        <end position="174"/>
    </location>
</feature>
<dbReference type="GO" id="GO:0003824">
    <property type="term" value="F:catalytic activity"/>
    <property type="evidence" value="ECO:0007669"/>
    <property type="project" value="InterPro"/>
</dbReference>
<name>A0A2V1IK11_9BACT</name>
<accession>A0A2V1IK11</accession>
<sequence>MRGDFRIDSNDNTLFTTARCNNNCIMCCQPPLNNDDIDELFERNIAIINRAPKDISVVGISGGEPTLLGDRLLDLIKHIRQTLPDSDIHILSNGRNFKDIDYTRRVVEVADDKLFVGIPLHSDYYKDHDIIAGAKEAYNETMAGIFNLAAFGAAIELRIVINKLNYMRLPQMADFIQKNLPFVAWTAFMAMEHIGHAVSNERNIWIEPIDYAYQLEEAVLTLAQWRKEVAVYNVPLCLIPGSIHPYAQKSISDWKNKYLPECDQCSLKSKCCGLFATSKKPFNGIFPQ</sequence>
<dbReference type="AlphaFoldDB" id="A0A2V1IK11"/>
<keyword evidence="4" id="KW-0408">Iron</keyword>
<reference evidence="8" key="1">
    <citation type="submission" date="2018-02" db="EMBL/GenBank/DDBJ databases">
        <authorList>
            <person name="Clavel T."/>
            <person name="Strowig T."/>
        </authorList>
    </citation>
    <scope>NUCLEOTIDE SEQUENCE [LARGE SCALE GENOMIC DNA]</scope>
    <source>
        <strain evidence="8">DSM 103720</strain>
    </source>
</reference>
<dbReference type="CDD" id="cd01335">
    <property type="entry name" value="Radical_SAM"/>
    <property type="match status" value="1"/>
</dbReference>
<dbReference type="Gene3D" id="3.20.20.70">
    <property type="entry name" value="Aldolase class I"/>
    <property type="match status" value="1"/>
</dbReference>
<keyword evidence="5" id="KW-0411">Iron-sulfur</keyword>
<keyword evidence="8" id="KW-1185">Reference proteome</keyword>
<dbReference type="InterPro" id="IPR007197">
    <property type="entry name" value="rSAM"/>
</dbReference>
<dbReference type="InterPro" id="IPR024032">
    <property type="entry name" value="rSAM_paired_HxsC"/>
</dbReference>
<dbReference type="SFLD" id="SFLDG01103">
    <property type="entry name" value="Uncharacterised_Radical_SAM_Su"/>
    <property type="match status" value="1"/>
</dbReference>
<dbReference type="GO" id="GO:0046872">
    <property type="term" value="F:metal ion binding"/>
    <property type="evidence" value="ECO:0007669"/>
    <property type="project" value="UniProtKB-KW"/>
</dbReference>
<evidence type="ECO:0000256" key="5">
    <source>
        <dbReference type="ARBA" id="ARBA00023014"/>
    </source>
</evidence>
<dbReference type="Proteomes" id="UP000244905">
    <property type="component" value="Unassembled WGS sequence"/>
</dbReference>
<dbReference type="GO" id="GO:0051536">
    <property type="term" value="F:iron-sulfur cluster binding"/>
    <property type="evidence" value="ECO:0007669"/>
    <property type="project" value="UniProtKB-KW"/>
</dbReference>
<dbReference type="SFLD" id="SFLDG01067">
    <property type="entry name" value="SPASM/twitch_domain_containing"/>
    <property type="match status" value="1"/>
</dbReference>
<dbReference type="SUPFAM" id="SSF102114">
    <property type="entry name" value="Radical SAM enzymes"/>
    <property type="match status" value="1"/>
</dbReference>
<dbReference type="Pfam" id="PF04055">
    <property type="entry name" value="Radical_SAM"/>
    <property type="match status" value="1"/>
</dbReference>
<evidence type="ECO:0000256" key="1">
    <source>
        <dbReference type="ARBA" id="ARBA00001966"/>
    </source>
</evidence>
<dbReference type="EMBL" id="PUEC01000058">
    <property type="protein sequence ID" value="PWB00101.1"/>
    <property type="molecule type" value="Genomic_DNA"/>
</dbReference>
<comment type="caution">
    <text evidence="7">The sequence shown here is derived from an EMBL/GenBank/DDBJ whole genome shotgun (WGS) entry which is preliminary data.</text>
</comment>
<evidence type="ECO:0000256" key="2">
    <source>
        <dbReference type="ARBA" id="ARBA00022691"/>
    </source>
</evidence>
<gene>
    <name evidence="7" type="primary">hxsC</name>
    <name evidence="7" type="ORF">C5O23_13845</name>
</gene>
<comment type="cofactor">
    <cofactor evidence="1">
        <name>[4Fe-4S] cluster</name>
        <dbReference type="ChEBI" id="CHEBI:49883"/>
    </cofactor>
</comment>
<evidence type="ECO:0000313" key="7">
    <source>
        <dbReference type="EMBL" id="PWB00101.1"/>
    </source>
</evidence>
<dbReference type="InterPro" id="IPR013785">
    <property type="entry name" value="Aldolase_TIM"/>
</dbReference>
<dbReference type="RefSeq" id="WP_107033503.1">
    <property type="nucleotide sequence ID" value="NZ_PUEC01000058.1"/>
</dbReference>
<evidence type="ECO:0000313" key="8">
    <source>
        <dbReference type="Proteomes" id="UP000244905"/>
    </source>
</evidence>
<dbReference type="InterPro" id="IPR050377">
    <property type="entry name" value="Radical_SAM_PqqE_MftC-like"/>
</dbReference>
<dbReference type="PANTHER" id="PTHR11228:SF7">
    <property type="entry name" value="PQQA PEPTIDE CYCLASE"/>
    <property type="match status" value="1"/>
</dbReference>
<dbReference type="NCBIfam" id="TIGR03977">
    <property type="entry name" value="rSAM_pair_HxsC"/>
    <property type="match status" value="1"/>
</dbReference>
<dbReference type="InterPro" id="IPR058240">
    <property type="entry name" value="rSAM_sf"/>
</dbReference>
<proteinExistence type="predicted"/>
<protein>
    <submittedName>
        <fullName evidence="7">His-Xaa-Ser system radical SAM maturase HxsC</fullName>
    </submittedName>
</protein>
<dbReference type="PANTHER" id="PTHR11228">
    <property type="entry name" value="RADICAL SAM DOMAIN PROTEIN"/>
    <property type="match status" value="1"/>
</dbReference>
<dbReference type="SFLD" id="SFLDS00029">
    <property type="entry name" value="Radical_SAM"/>
    <property type="match status" value="1"/>
</dbReference>
<keyword evidence="3" id="KW-0479">Metal-binding</keyword>